<keyword evidence="13" id="KW-1185">Reference proteome</keyword>
<evidence type="ECO:0000256" key="1">
    <source>
        <dbReference type="ARBA" id="ARBA00002254"/>
    </source>
</evidence>
<feature type="transmembrane region" description="Helical" evidence="10">
    <location>
        <begin position="32"/>
        <end position="57"/>
    </location>
</feature>
<evidence type="ECO:0000256" key="2">
    <source>
        <dbReference type="ARBA" id="ARBA00004162"/>
    </source>
</evidence>
<protein>
    <recommendedName>
        <fullName evidence="10">Flagellar protein FliL</fullName>
    </recommendedName>
</protein>
<feature type="compositionally biased region" description="Basic and acidic residues" evidence="11">
    <location>
        <begin position="74"/>
        <end position="86"/>
    </location>
</feature>
<dbReference type="GO" id="GO:0006935">
    <property type="term" value="P:chemotaxis"/>
    <property type="evidence" value="ECO:0007669"/>
    <property type="project" value="UniProtKB-KW"/>
</dbReference>
<dbReference type="GO" id="GO:0071978">
    <property type="term" value="P:bacterial-type flagellum-dependent swarming motility"/>
    <property type="evidence" value="ECO:0007669"/>
    <property type="project" value="TreeGrafter"/>
</dbReference>
<dbReference type="EMBL" id="SUMF01000014">
    <property type="protein sequence ID" value="TJZ72912.1"/>
    <property type="molecule type" value="Genomic_DNA"/>
</dbReference>
<evidence type="ECO:0000256" key="10">
    <source>
        <dbReference type="RuleBase" id="RU364125"/>
    </source>
</evidence>
<evidence type="ECO:0000256" key="3">
    <source>
        <dbReference type="ARBA" id="ARBA00008281"/>
    </source>
</evidence>
<keyword evidence="10" id="KW-0997">Cell inner membrane</keyword>
<evidence type="ECO:0000256" key="6">
    <source>
        <dbReference type="ARBA" id="ARBA00022692"/>
    </source>
</evidence>
<dbReference type="PANTHER" id="PTHR35091">
    <property type="entry name" value="FLAGELLAR PROTEIN FLIL"/>
    <property type="match status" value="1"/>
</dbReference>
<evidence type="ECO:0000256" key="4">
    <source>
        <dbReference type="ARBA" id="ARBA00022475"/>
    </source>
</evidence>
<dbReference type="GO" id="GO:0009425">
    <property type="term" value="C:bacterial-type flagellum basal body"/>
    <property type="evidence" value="ECO:0007669"/>
    <property type="project" value="InterPro"/>
</dbReference>
<organism evidence="12 13">
    <name type="scientific">Chitiniphilus eburneus</name>
    <dbReference type="NCBI Taxonomy" id="2571148"/>
    <lineage>
        <taxon>Bacteria</taxon>
        <taxon>Pseudomonadati</taxon>
        <taxon>Pseudomonadota</taxon>
        <taxon>Betaproteobacteria</taxon>
        <taxon>Neisseriales</taxon>
        <taxon>Chitinibacteraceae</taxon>
        <taxon>Chitiniphilus</taxon>
    </lineage>
</organism>
<keyword evidence="6 10" id="KW-0812">Transmembrane</keyword>
<keyword evidence="4" id="KW-1003">Cell membrane</keyword>
<comment type="subcellular location">
    <subcellularLocation>
        <location evidence="10">Cell inner membrane</location>
    </subcellularLocation>
    <subcellularLocation>
        <location evidence="2">Cell membrane</location>
        <topology evidence="2">Single-pass membrane protein</topology>
    </subcellularLocation>
</comment>
<evidence type="ECO:0000313" key="13">
    <source>
        <dbReference type="Proteomes" id="UP000310016"/>
    </source>
</evidence>
<dbReference type="OrthoDB" id="5297029at2"/>
<evidence type="ECO:0000256" key="7">
    <source>
        <dbReference type="ARBA" id="ARBA00022779"/>
    </source>
</evidence>
<dbReference type="GO" id="GO:0005886">
    <property type="term" value="C:plasma membrane"/>
    <property type="evidence" value="ECO:0007669"/>
    <property type="project" value="UniProtKB-SubCell"/>
</dbReference>
<evidence type="ECO:0000313" key="12">
    <source>
        <dbReference type="EMBL" id="TJZ72912.1"/>
    </source>
</evidence>
<keyword evidence="8 10" id="KW-1133">Transmembrane helix</keyword>
<keyword evidence="5 10" id="KW-0145">Chemotaxis</keyword>
<comment type="function">
    <text evidence="1 10">Controls the rotational direction of flagella during chemotaxis.</text>
</comment>
<sequence length="192" mass="20631">MRRGVFNSRRGETMAEAKAVEPVAAPKGKKTLLIVAIIGVLLLLVLIAIGVVGFLLLRTPADVGSDVVASQSEEAPKKKEKKKADHGAPPVFEKLQTITANLNSAEEEAVVQTDVVLELPDAETQTALKNILPRVQAEVIKLIRSKTPADLRTVAGTDKLAAEIQGTVNRLLDVTDKDEGVQSVNFTTFIMQ</sequence>
<dbReference type="Proteomes" id="UP000310016">
    <property type="component" value="Unassembled WGS sequence"/>
</dbReference>
<comment type="caution">
    <text evidence="12">The sequence shown here is derived from an EMBL/GenBank/DDBJ whole genome shotgun (WGS) entry which is preliminary data.</text>
</comment>
<gene>
    <name evidence="12" type="ORF">FAZ21_12795</name>
</gene>
<keyword evidence="9 10" id="KW-0472">Membrane</keyword>
<dbReference type="Pfam" id="PF03748">
    <property type="entry name" value="FliL"/>
    <property type="match status" value="1"/>
</dbReference>
<proteinExistence type="inferred from homology"/>
<evidence type="ECO:0000256" key="8">
    <source>
        <dbReference type="ARBA" id="ARBA00022989"/>
    </source>
</evidence>
<accession>A0A4U0PZ27</accession>
<evidence type="ECO:0000256" key="5">
    <source>
        <dbReference type="ARBA" id="ARBA00022500"/>
    </source>
</evidence>
<evidence type="ECO:0000256" key="9">
    <source>
        <dbReference type="ARBA" id="ARBA00023136"/>
    </source>
</evidence>
<name>A0A4U0PZ27_9NEIS</name>
<dbReference type="InterPro" id="IPR005503">
    <property type="entry name" value="FliL"/>
</dbReference>
<keyword evidence="7 10" id="KW-0283">Flagellar rotation</keyword>
<dbReference type="PANTHER" id="PTHR35091:SF2">
    <property type="entry name" value="FLAGELLAR PROTEIN FLIL"/>
    <property type="match status" value="1"/>
</dbReference>
<reference evidence="12 13" key="1">
    <citation type="submission" date="2019-04" db="EMBL/GenBank/DDBJ databases">
        <title>Chitiniphilus eburnea sp. nov., a novel chitinolytic bacterium isolated from aquaculture sludge.</title>
        <authorList>
            <person name="Sheng M."/>
        </authorList>
    </citation>
    <scope>NUCLEOTIDE SEQUENCE [LARGE SCALE GENOMIC DNA]</scope>
    <source>
        <strain evidence="12 13">HX-2-15</strain>
    </source>
</reference>
<feature type="region of interest" description="Disordered" evidence="11">
    <location>
        <begin position="68"/>
        <end position="87"/>
    </location>
</feature>
<comment type="similarity">
    <text evidence="3 10">Belongs to the FliL family.</text>
</comment>
<evidence type="ECO:0000256" key="11">
    <source>
        <dbReference type="SAM" id="MobiDB-lite"/>
    </source>
</evidence>
<dbReference type="AlphaFoldDB" id="A0A4U0PZ27"/>